<evidence type="ECO:0008006" key="4">
    <source>
        <dbReference type="Google" id="ProtNLM"/>
    </source>
</evidence>
<accession>A0ABU7FG83</accession>
<keyword evidence="1" id="KW-0472">Membrane</keyword>
<name>A0ABU7FG83_9ACTN</name>
<dbReference type="Proteomes" id="UP001333996">
    <property type="component" value="Unassembled WGS sequence"/>
</dbReference>
<evidence type="ECO:0000313" key="2">
    <source>
        <dbReference type="EMBL" id="MED7823140.1"/>
    </source>
</evidence>
<proteinExistence type="predicted"/>
<comment type="caution">
    <text evidence="2">The sequence shown here is derived from an EMBL/GenBank/DDBJ whole genome shotgun (WGS) entry which is preliminary data.</text>
</comment>
<protein>
    <recommendedName>
        <fullName evidence="4">Integral membrane protein</fullName>
    </recommendedName>
</protein>
<evidence type="ECO:0000313" key="3">
    <source>
        <dbReference type="Proteomes" id="UP001333996"/>
    </source>
</evidence>
<sequence>MTGSHAMGVSWTVRSVRAAVFAVVCVLLAAGGHTLATGSVPPVGLEAAGFLPVFAVSVALAGRERSLLGIGIAMLVVQGGLHLAFDAAAPPVTPMHMPGMPHGMHMAAQPHAMTSHAVGAHLAAALAASWCLRRGEAALWSLLRKAAAFVPGLAAWWRTVPLPAYGGTPLPYAHRRPLRQALLRHALSRRGPPPGTPYAI</sequence>
<feature type="transmembrane region" description="Helical" evidence="1">
    <location>
        <begin position="68"/>
        <end position="92"/>
    </location>
</feature>
<dbReference type="RefSeq" id="WP_329507566.1">
    <property type="nucleotide sequence ID" value="NZ_BAAAYZ010000114.1"/>
</dbReference>
<keyword evidence="1" id="KW-0812">Transmembrane</keyword>
<keyword evidence="1" id="KW-1133">Transmembrane helix</keyword>
<dbReference type="EMBL" id="JAYWVC010000037">
    <property type="protein sequence ID" value="MED7823140.1"/>
    <property type="molecule type" value="Genomic_DNA"/>
</dbReference>
<reference evidence="2" key="1">
    <citation type="submission" date="2024-01" db="EMBL/GenBank/DDBJ databases">
        <title>First draft genome sequence data of TA4-1, the type strain of Gram-positive actinobacterium Streptomyces chiangmaiensis.</title>
        <authorList>
            <person name="Yasawong M."/>
            <person name="Nantapong N."/>
        </authorList>
    </citation>
    <scope>NUCLEOTIDE SEQUENCE</scope>
    <source>
        <strain evidence="2">TA4-1</strain>
    </source>
</reference>
<gene>
    <name evidence="2" type="ORF">VXC91_14390</name>
</gene>
<evidence type="ECO:0000256" key="1">
    <source>
        <dbReference type="SAM" id="Phobius"/>
    </source>
</evidence>
<organism evidence="2 3">
    <name type="scientific">Streptomyces chiangmaiensis</name>
    <dbReference type="NCBI Taxonomy" id="766497"/>
    <lineage>
        <taxon>Bacteria</taxon>
        <taxon>Bacillati</taxon>
        <taxon>Actinomycetota</taxon>
        <taxon>Actinomycetes</taxon>
        <taxon>Kitasatosporales</taxon>
        <taxon>Streptomycetaceae</taxon>
        <taxon>Streptomyces</taxon>
    </lineage>
</organism>
<feature type="transmembrane region" description="Helical" evidence="1">
    <location>
        <begin position="44"/>
        <end position="61"/>
    </location>
</feature>
<keyword evidence="3" id="KW-1185">Reference proteome</keyword>